<comment type="similarity">
    <text evidence="3">Belongs to the lipin family.</text>
</comment>
<feature type="compositionally biased region" description="Basic and acidic residues" evidence="6">
    <location>
        <begin position="415"/>
        <end position="426"/>
    </location>
</feature>
<feature type="region of interest" description="Disordered" evidence="6">
    <location>
        <begin position="763"/>
        <end position="807"/>
    </location>
</feature>
<dbReference type="InterPro" id="IPR031703">
    <property type="entry name" value="Lipin_mid"/>
</dbReference>
<proteinExistence type="inferred from homology"/>
<protein>
    <recommendedName>
        <fullName evidence="4">phosphatidate phosphatase</fullName>
        <ecNumber evidence="4">3.1.3.4</ecNumber>
    </recommendedName>
</protein>
<reference evidence="8 9" key="1">
    <citation type="submission" date="2024-05" db="EMBL/GenBank/DDBJ databases">
        <authorList>
            <person name="Wallberg A."/>
        </authorList>
    </citation>
    <scope>NUCLEOTIDE SEQUENCE [LARGE SCALE GENOMIC DNA]</scope>
</reference>
<feature type="region of interest" description="Disordered" evidence="6">
    <location>
        <begin position="128"/>
        <end position="171"/>
    </location>
</feature>
<evidence type="ECO:0000256" key="4">
    <source>
        <dbReference type="ARBA" id="ARBA00012638"/>
    </source>
</evidence>
<keyword evidence="5" id="KW-0378">Hydrolase</keyword>
<feature type="region of interest" description="Disordered" evidence="6">
    <location>
        <begin position="225"/>
        <end position="498"/>
    </location>
</feature>
<evidence type="ECO:0000256" key="1">
    <source>
        <dbReference type="ARBA" id="ARBA00001180"/>
    </source>
</evidence>
<feature type="compositionally biased region" description="Polar residues" evidence="6">
    <location>
        <begin position="159"/>
        <end position="171"/>
    </location>
</feature>
<feature type="domain" description="LNS2/PITP" evidence="7">
    <location>
        <begin position="858"/>
        <end position="1014"/>
    </location>
</feature>
<dbReference type="AlphaFoldDB" id="A0AAV2PTM5"/>
<feature type="compositionally biased region" description="Basic residues" evidence="6">
    <location>
        <begin position="280"/>
        <end position="298"/>
    </location>
</feature>
<evidence type="ECO:0000256" key="5">
    <source>
        <dbReference type="ARBA" id="ARBA00022801"/>
    </source>
</evidence>
<dbReference type="InterPro" id="IPR026058">
    <property type="entry name" value="LIPIN"/>
</dbReference>
<feature type="compositionally biased region" description="Basic and acidic residues" evidence="6">
    <location>
        <begin position="591"/>
        <end position="600"/>
    </location>
</feature>
<dbReference type="InterPro" id="IPR031315">
    <property type="entry name" value="LNS2/PITP"/>
</dbReference>
<dbReference type="InterPro" id="IPR036412">
    <property type="entry name" value="HAD-like_sf"/>
</dbReference>
<feature type="compositionally biased region" description="Low complexity" evidence="6">
    <location>
        <begin position="484"/>
        <end position="494"/>
    </location>
</feature>
<feature type="compositionally biased region" description="Polar residues" evidence="6">
    <location>
        <begin position="313"/>
        <end position="330"/>
    </location>
</feature>
<evidence type="ECO:0000313" key="8">
    <source>
        <dbReference type="EMBL" id="CAL4063836.1"/>
    </source>
</evidence>
<evidence type="ECO:0000256" key="6">
    <source>
        <dbReference type="SAM" id="MobiDB-lite"/>
    </source>
</evidence>
<dbReference type="InterPro" id="IPR007651">
    <property type="entry name" value="Lipin_N"/>
</dbReference>
<feature type="compositionally biased region" description="Basic and acidic residues" evidence="6">
    <location>
        <begin position="731"/>
        <end position="741"/>
    </location>
</feature>
<keyword evidence="9" id="KW-1185">Reference proteome</keyword>
<dbReference type="PANTHER" id="PTHR12181:SF12">
    <property type="entry name" value="PHOSPHATIDATE PHOSPHATASE"/>
    <property type="match status" value="1"/>
</dbReference>
<feature type="compositionally biased region" description="Basic and acidic residues" evidence="6">
    <location>
        <begin position="554"/>
        <end position="564"/>
    </location>
</feature>
<name>A0AAV2PTM5_MEGNR</name>
<dbReference type="GO" id="GO:0005634">
    <property type="term" value="C:nucleus"/>
    <property type="evidence" value="ECO:0007669"/>
    <property type="project" value="TreeGrafter"/>
</dbReference>
<evidence type="ECO:0000313" key="9">
    <source>
        <dbReference type="Proteomes" id="UP001497623"/>
    </source>
</evidence>
<evidence type="ECO:0000259" key="7">
    <source>
        <dbReference type="SMART" id="SM00775"/>
    </source>
</evidence>
<organism evidence="8 9">
    <name type="scientific">Meganyctiphanes norvegica</name>
    <name type="common">Northern krill</name>
    <name type="synonym">Thysanopoda norvegica</name>
    <dbReference type="NCBI Taxonomy" id="48144"/>
    <lineage>
        <taxon>Eukaryota</taxon>
        <taxon>Metazoa</taxon>
        <taxon>Ecdysozoa</taxon>
        <taxon>Arthropoda</taxon>
        <taxon>Crustacea</taxon>
        <taxon>Multicrustacea</taxon>
        <taxon>Malacostraca</taxon>
        <taxon>Eumalacostraca</taxon>
        <taxon>Eucarida</taxon>
        <taxon>Euphausiacea</taxon>
        <taxon>Euphausiidae</taxon>
        <taxon>Meganyctiphanes</taxon>
    </lineage>
</organism>
<evidence type="ECO:0000256" key="2">
    <source>
        <dbReference type="ARBA" id="ARBA00001946"/>
    </source>
</evidence>
<feature type="compositionally biased region" description="Low complexity" evidence="6">
    <location>
        <begin position="299"/>
        <end position="312"/>
    </location>
</feature>
<sequence>MNYIGKFISNFKDFYNEINAATLTGAIDVVVVRQEDGSYHTSPFHVRFGKIGVLRSREKIVDIEINGEPVDIHMKLGESGEAFFVEELEEGSTIDDPQLGTSPLSPSDLLEHLKDISDKERLNDVHRERHDQAEEHYEDFKSQDDSGVEAEDHTYAKPHNSSNRTKADSVSRSFTNQATELTVDEAIADLSNTFPTQIDKKDDGSLRSEIGVVYRVRKNSGKFERRDMETQTIRPVDVPRKTDNKGISNSYSEGNSRKIKGSVDAPGSKTDIEEVIKPSKNVRRKRKKRNNKAAKGRVKSSGSQSSDNSTTSEVTDPNTINANNSANQDSIFIMEDLDSDKLPGSATSTPNSQMTQSTSLPLLKERTSTGNKEISGEWADMMSRSMGPDFHPFSDTDISPPPSPSNSRPPTPIKSDTEYETERTRVADSSSQTDVGKWSWTWGELPTPPPKTPTRKSSTVPAGLGGAENSTSPALEDLSENDLQKQSCATQQQQQEDEERSLFRGMFSFMRATKKVRHNPESEGIYLDDLNLEDLDPEVAALYFPRSFKIKERTNELPESGTKDEDVESGNGPSLPHSPHSVEGAIGGPKIHSDSESEEPRHPIFDYRGFHDIAFSRCGNIPDYVDKDFPETIFLQNLVTYDDFCEDPNIFDDPDLVIRFGGKYLNWKTAAPQIMSLVLFQRPIPSKLTEDLALEHMPKKEPIRKRTESKGLLWFSSWRRGNQAEDDEKIEDNTETDKTQENSEIVCDLEVPVGVDAGLIEITSHETQTSLPGTPTKKEMHNRKVGQDSSESEDLDDSKYRHPSGERYKKSLRLTSEQIQKFGLKDGPNEVVFSVTTAYQGTSRCKCHIFLWNYDDKIVVSDIDGTITKSDVLGHILPIIGKDWAQSGVAQLFTKIKNNGYHFLYLSARAIGQAHITREYLKSIKQGDLSLPDGPLLLNPTSLVNAFHREVIEKKPEEFKISCLRDVQKLFPEETNPFYAGYGNRINDVWAYKHVGIPISRIFTINHRGELRHELTQAFQSSYHNLSDIANHMFPPLPHPETLGEFSSLQFWRPQLPDVSAEIDAILLAQQ</sequence>
<evidence type="ECO:0000256" key="3">
    <source>
        <dbReference type="ARBA" id="ARBA00005476"/>
    </source>
</evidence>
<dbReference type="Proteomes" id="UP001497623">
    <property type="component" value="Unassembled WGS sequence"/>
</dbReference>
<dbReference type="GO" id="GO:0008195">
    <property type="term" value="F:phosphatidate phosphatase activity"/>
    <property type="evidence" value="ECO:0007669"/>
    <property type="project" value="UniProtKB-EC"/>
</dbReference>
<dbReference type="GO" id="GO:0045944">
    <property type="term" value="P:positive regulation of transcription by RNA polymerase II"/>
    <property type="evidence" value="ECO:0007669"/>
    <property type="project" value="TreeGrafter"/>
</dbReference>
<dbReference type="GO" id="GO:0019432">
    <property type="term" value="P:triglyceride biosynthetic process"/>
    <property type="evidence" value="ECO:0007669"/>
    <property type="project" value="TreeGrafter"/>
</dbReference>
<dbReference type="Pfam" id="PF08235">
    <property type="entry name" value="LNS2"/>
    <property type="match status" value="1"/>
</dbReference>
<gene>
    <name evidence="8" type="ORF">MNOR_LOCUS3678</name>
</gene>
<feature type="compositionally biased region" description="Basic and acidic residues" evidence="6">
    <location>
        <begin position="797"/>
        <end position="807"/>
    </location>
</feature>
<feature type="region of interest" description="Disordered" evidence="6">
    <location>
        <begin position="724"/>
        <end position="743"/>
    </location>
</feature>
<dbReference type="InterPro" id="IPR013209">
    <property type="entry name" value="LNS2"/>
</dbReference>
<comment type="catalytic activity">
    <reaction evidence="1">
        <text>a 1,2-diacyl-sn-glycero-3-phosphate + H2O = a 1,2-diacyl-sn-glycerol + phosphate</text>
        <dbReference type="Rhea" id="RHEA:27429"/>
        <dbReference type="ChEBI" id="CHEBI:15377"/>
        <dbReference type="ChEBI" id="CHEBI:17815"/>
        <dbReference type="ChEBI" id="CHEBI:43474"/>
        <dbReference type="ChEBI" id="CHEBI:58608"/>
        <dbReference type="EC" id="3.1.3.4"/>
    </reaction>
    <physiologicalReaction direction="left-to-right" evidence="1">
        <dbReference type="Rhea" id="RHEA:27430"/>
    </physiologicalReaction>
</comment>
<dbReference type="GO" id="GO:0003713">
    <property type="term" value="F:transcription coactivator activity"/>
    <property type="evidence" value="ECO:0007669"/>
    <property type="project" value="TreeGrafter"/>
</dbReference>
<dbReference type="EC" id="3.1.3.4" evidence="4"/>
<comment type="caution">
    <text evidence="8">The sequence shown here is derived from an EMBL/GenBank/DDBJ whole genome shotgun (WGS) entry which is preliminary data.</text>
</comment>
<feature type="compositionally biased region" description="Basic and acidic residues" evidence="6">
    <location>
        <begin position="128"/>
        <end position="155"/>
    </location>
</feature>
<dbReference type="Pfam" id="PF04571">
    <property type="entry name" value="Lipin_N"/>
    <property type="match status" value="1"/>
</dbReference>
<dbReference type="SUPFAM" id="SSF56784">
    <property type="entry name" value="HAD-like"/>
    <property type="match status" value="1"/>
</dbReference>
<feature type="compositionally biased region" description="Pro residues" evidence="6">
    <location>
        <begin position="399"/>
        <end position="412"/>
    </location>
</feature>
<feature type="compositionally biased region" description="Polar residues" evidence="6">
    <location>
        <begin position="345"/>
        <end position="360"/>
    </location>
</feature>
<dbReference type="EMBL" id="CAXKWB010001282">
    <property type="protein sequence ID" value="CAL4063836.1"/>
    <property type="molecule type" value="Genomic_DNA"/>
</dbReference>
<comment type="cofactor">
    <cofactor evidence="2">
        <name>Mg(2+)</name>
        <dbReference type="ChEBI" id="CHEBI:18420"/>
    </cofactor>
</comment>
<dbReference type="GO" id="GO:0032869">
    <property type="term" value="P:cellular response to insulin stimulus"/>
    <property type="evidence" value="ECO:0007669"/>
    <property type="project" value="TreeGrafter"/>
</dbReference>
<accession>A0AAV2PTM5</accession>
<dbReference type="Pfam" id="PF16876">
    <property type="entry name" value="Lipin_mid"/>
    <property type="match status" value="1"/>
</dbReference>
<dbReference type="PANTHER" id="PTHR12181">
    <property type="entry name" value="LIPIN"/>
    <property type="match status" value="1"/>
</dbReference>
<dbReference type="GO" id="GO:0009062">
    <property type="term" value="P:fatty acid catabolic process"/>
    <property type="evidence" value="ECO:0007669"/>
    <property type="project" value="TreeGrafter"/>
</dbReference>
<feature type="compositionally biased region" description="Polar residues" evidence="6">
    <location>
        <begin position="245"/>
        <end position="254"/>
    </location>
</feature>
<feature type="region of interest" description="Disordered" evidence="6">
    <location>
        <begin position="554"/>
        <end position="600"/>
    </location>
</feature>
<dbReference type="SMART" id="SM00775">
    <property type="entry name" value="LNS2"/>
    <property type="match status" value="1"/>
</dbReference>